<dbReference type="InterPro" id="IPR036736">
    <property type="entry name" value="ACP-like_sf"/>
</dbReference>
<reference evidence="2" key="1">
    <citation type="submission" date="2024-05" db="EMBL/GenBank/DDBJ databases">
        <title>Whole genome shotgun sequence of Streptomyces violascens NBRC 12920.</title>
        <authorList>
            <person name="Komaki H."/>
            <person name="Tamura T."/>
        </authorList>
    </citation>
    <scope>NUCLEOTIDE SEQUENCE</scope>
    <source>
        <strain evidence="2">NBRC 12920</strain>
    </source>
</reference>
<proteinExistence type="predicted"/>
<dbReference type="Gene3D" id="1.10.1200.10">
    <property type="entry name" value="ACP-like"/>
    <property type="match status" value="1"/>
</dbReference>
<dbReference type="PROSITE" id="PS50075">
    <property type="entry name" value="CARRIER"/>
    <property type="match status" value="1"/>
</dbReference>
<sequence length="72" mass="7603">MPADLATPAATLADLELDSLATVELYVTLQEHWGVPLDDNDATPDRTVEEITRTVTALLSGQNQPASGRGAV</sequence>
<evidence type="ECO:0000313" key="2">
    <source>
        <dbReference type="EMBL" id="GHI40248.1"/>
    </source>
</evidence>
<feature type="domain" description="Carrier" evidence="1">
    <location>
        <begin position="1"/>
        <end position="59"/>
    </location>
</feature>
<name>A0ABQ3QSM9_9ACTN</name>
<comment type="caution">
    <text evidence="2">The sequence shown here is derived from an EMBL/GenBank/DDBJ whole genome shotgun (WGS) entry which is preliminary data.</text>
</comment>
<dbReference type="Proteomes" id="UP001050808">
    <property type="component" value="Unassembled WGS sequence"/>
</dbReference>
<protein>
    <recommendedName>
        <fullName evidence="1">Carrier domain-containing protein</fullName>
    </recommendedName>
</protein>
<dbReference type="Pfam" id="PF00550">
    <property type="entry name" value="PP-binding"/>
    <property type="match status" value="1"/>
</dbReference>
<evidence type="ECO:0000259" key="1">
    <source>
        <dbReference type="PROSITE" id="PS50075"/>
    </source>
</evidence>
<dbReference type="EMBL" id="BNDY01000017">
    <property type="protein sequence ID" value="GHI40248.1"/>
    <property type="molecule type" value="Genomic_DNA"/>
</dbReference>
<evidence type="ECO:0000313" key="3">
    <source>
        <dbReference type="Proteomes" id="UP001050808"/>
    </source>
</evidence>
<accession>A0ABQ3QSM9</accession>
<keyword evidence="3" id="KW-1185">Reference proteome</keyword>
<dbReference type="SUPFAM" id="SSF47336">
    <property type="entry name" value="ACP-like"/>
    <property type="match status" value="1"/>
</dbReference>
<gene>
    <name evidence="2" type="ORF">Sviol_46560</name>
</gene>
<dbReference type="InterPro" id="IPR009081">
    <property type="entry name" value="PP-bd_ACP"/>
</dbReference>
<organism evidence="2 3">
    <name type="scientific">Streptomyces violascens</name>
    <dbReference type="NCBI Taxonomy" id="67381"/>
    <lineage>
        <taxon>Bacteria</taxon>
        <taxon>Bacillati</taxon>
        <taxon>Actinomycetota</taxon>
        <taxon>Actinomycetes</taxon>
        <taxon>Kitasatosporales</taxon>
        <taxon>Streptomycetaceae</taxon>
        <taxon>Streptomyces</taxon>
    </lineage>
</organism>